<protein>
    <submittedName>
        <fullName evidence="8">HTH-type transcriptional repressor ComR</fullName>
    </submittedName>
</protein>
<dbReference type="InterPro" id="IPR036271">
    <property type="entry name" value="Tet_transcr_reg_TetR-rel_C_sf"/>
</dbReference>
<name>A0A6J5FU58_9BURK</name>
<keyword evidence="1" id="KW-0678">Repressor</keyword>
<keyword evidence="3 5" id="KW-0238">DNA-binding</keyword>
<evidence type="ECO:0000256" key="3">
    <source>
        <dbReference type="ARBA" id="ARBA00023125"/>
    </source>
</evidence>
<evidence type="ECO:0000313" key="9">
    <source>
        <dbReference type="Proteomes" id="UP000494252"/>
    </source>
</evidence>
<dbReference type="SUPFAM" id="SSF46689">
    <property type="entry name" value="Homeodomain-like"/>
    <property type="match status" value="1"/>
</dbReference>
<dbReference type="InterPro" id="IPR009057">
    <property type="entry name" value="Homeodomain-like_sf"/>
</dbReference>
<evidence type="ECO:0000256" key="1">
    <source>
        <dbReference type="ARBA" id="ARBA00022491"/>
    </source>
</evidence>
<feature type="compositionally biased region" description="Polar residues" evidence="6">
    <location>
        <begin position="1"/>
        <end position="14"/>
    </location>
</feature>
<evidence type="ECO:0000256" key="6">
    <source>
        <dbReference type="SAM" id="MobiDB-lite"/>
    </source>
</evidence>
<keyword evidence="2" id="KW-0805">Transcription regulation</keyword>
<dbReference type="InterPro" id="IPR023772">
    <property type="entry name" value="DNA-bd_HTH_TetR-type_CS"/>
</dbReference>
<dbReference type="EMBL" id="CADIKI010000005">
    <property type="protein sequence ID" value="CAB3787368.1"/>
    <property type="molecule type" value="Genomic_DNA"/>
</dbReference>
<dbReference type="Gene3D" id="1.10.10.60">
    <property type="entry name" value="Homeodomain-like"/>
    <property type="match status" value="1"/>
</dbReference>
<accession>A0A6J5FU58</accession>
<dbReference type="Pfam" id="PF16925">
    <property type="entry name" value="TetR_C_13"/>
    <property type="match status" value="1"/>
</dbReference>
<dbReference type="InterPro" id="IPR011075">
    <property type="entry name" value="TetR_C"/>
</dbReference>
<feature type="DNA-binding region" description="H-T-H motif" evidence="5">
    <location>
        <begin position="50"/>
        <end position="69"/>
    </location>
</feature>
<dbReference type="Pfam" id="PF00440">
    <property type="entry name" value="TetR_N"/>
    <property type="match status" value="1"/>
</dbReference>
<gene>
    <name evidence="8" type="primary">comR_1</name>
    <name evidence="8" type="ORF">LMG27177_02205</name>
</gene>
<evidence type="ECO:0000256" key="5">
    <source>
        <dbReference type="PROSITE-ProRule" id="PRU00335"/>
    </source>
</evidence>
<keyword evidence="4" id="KW-0804">Transcription</keyword>
<dbReference type="InterPro" id="IPR001647">
    <property type="entry name" value="HTH_TetR"/>
</dbReference>
<dbReference type="SUPFAM" id="SSF48498">
    <property type="entry name" value="Tetracyclin repressor-like, C-terminal domain"/>
    <property type="match status" value="1"/>
</dbReference>
<dbReference type="PROSITE" id="PS01081">
    <property type="entry name" value="HTH_TETR_1"/>
    <property type="match status" value="1"/>
</dbReference>
<dbReference type="PANTHER" id="PTHR47506:SF10">
    <property type="entry name" value="TRANSCRIPTIONAL REGULATORY PROTEIN"/>
    <property type="match status" value="1"/>
</dbReference>
<dbReference type="PROSITE" id="PS50977">
    <property type="entry name" value="HTH_TETR_2"/>
    <property type="match status" value="1"/>
</dbReference>
<feature type="region of interest" description="Disordered" evidence="6">
    <location>
        <begin position="1"/>
        <end position="25"/>
    </location>
</feature>
<proteinExistence type="predicted"/>
<keyword evidence="9" id="KW-1185">Reference proteome</keyword>
<evidence type="ECO:0000256" key="4">
    <source>
        <dbReference type="ARBA" id="ARBA00023163"/>
    </source>
</evidence>
<evidence type="ECO:0000313" key="8">
    <source>
        <dbReference type="EMBL" id="CAB3787368.1"/>
    </source>
</evidence>
<reference evidence="8 9" key="1">
    <citation type="submission" date="2020-04" db="EMBL/GenBank/DDBJ databases">
        <authorList>
            <person name="De Canck E."/>
        </authorList>
    </citation>
    <scope>NUCLEOTIDE SEQUENCE [LARGE SCALE GENOMIC DNA]</scope>
    <source>
        <strain evidence="8 9">LMG 27177</strain>
    </source>
</reference>
<dbReference type="Proteomes" id="UP000494252">
    <property type="component" value="Unassembled WGS sequence"/>
</dbReference>
<dbReference type="Gene3D" id="1.10.357.10">
    <property type="entry name" value="Tetracycline Repressor, domain 2"/>
    <property type="match status" value="1"/>
</dbReference>
<feature type="domain" description="HTH tetR-type" evidence="7">
    <location>
        <begin position="27"/>
        <end position="87"/>
    </location>
</feature>
<dbReference type="GO" id="GO:0003677">
    <property type="term" value="F:DNA binding"/>
    <property type="evidence" value="ECO:0007669"/>
    <property type="project" value="UniProtKB-UniRule"/>
</dbReference>
<evidence type="ECO:0000259" key="7">
    <source>
        <dbReference type="PROSITE" id="PS50977"/>
    </source>
</evidence>
<dbReference type="PANTHER" id="PTHR47506">
    <property type="entry name" value="TRANSCRIPTIONAL REGULATORY PROTEIN"/>
    <property type="match status" value="1"/>
</dbReference>
<evidence type="ECO:0000256" key="2">
    <source>
        <dbReference type="ARBA" id="ARBA00023015"/>
    </source>
</evidence>
<dbReference type="AlphaFoldDB" id="A0A6J5FU58"/>
<sequence>MNISYNAAMTTRNPTARHSRAPGRPREFDMDVALDGAIQIFRERGYHATSLGDLGSAMELTAGSIYKAFADKRAVFVAALDRYIHLRNAQLQSLIDREPTGRDKVRAVLHFYAESAHGVEGKRGCLVAGSATDLATFDSEVAGRVVAALQRIEVMFSRLISLGQTDGSITSAVDSKASACALLSVVQGFRVVGKMGRSRAHMMAAADQAMRLLG</sequence>
<organism evidence="8 9">
    <name type="scientific">Paraburkholderia fynbosensis</name>
    <dbReference type="NCBI Taxonomy" id="1200993"/>
    <lineage>
        <taxon>Bacteria</taxon>
        <taxon>Pseudomonadati</taxon>
        <taxon>Pseudomonadota</taxon>
        <taxon>Betaproteobacteria</taxon>
        <taxon>Burkholderiales</taxon>
        <taxon>Burkholderiaceae</taxon>
        <taxon>Paraburkholderia</taxon>
    </lineage>
</organism>